<feature type="transmembrane region" description="Helical" evidence="7">
    <location>
        <begin position="102"/>
        <end position="121"/>
    </location>
</feature>
<comment type="caution">
    <text evidence="8">The sequence shown here is derived from an EMBL/GenBank/DDBJ whole genome shotgun (WGS) entry which is preliminary data.</text>
</comment>
<protein>
    <recommendedName>
        <fullName evidence="7">Phosphatidylglycerol--prolipoprotein diacylglyceryl transferase</fullName>
        <ecNumber evidence="7">2.5.1.145</ecNumber>
    </recommendedName>
</protein>
<organism evidence="8 9">
    <name type="scientific">Butyricicoccus pullicaecorum</name>
    <dbReference type="NCBI Taxonomy" id="501571"/>
    <lineage>
        <taxon>Bacteria</taxon>
        <taxon>Bacillati</taxon>
        <taxon>Bacillota</taxon>
        <taxon>Clostridia</taxon>
        <taxon>Eubacteriales</taxon>
        <taxon>Butyricicoccaceae</taxon>
        <taxon>Butyricicoccus</taxon>
    </lineage>
</organism>
<dbReference type="PANTHER" id="PTHR30589">
    <property type="entry name" value="PROLIPOPROTEIN DIACYLGLYCERYL TRANSFERASE"/>
    <property type="match status" value="1"/>
</dbReference>
<dbReference type="RefSeq" id="WP_087373015.1">
    <property type="nucleotide sequence ID" value="NZ_NFKK01000009.1"/>
</dbReference>
<comment type="pathway">
    <text evidence="7">Protein modification; lipoprotein biosynthesis (diacylglyceryl transfer).</text>
</comment>
<dbReference type="GO" id="GO:0005886">
    <property type="term" value="C:plasma membrane"/>
    <property type="evidence" value="ECO:0007669"/>
    <property type="project" value="UniProtKB-SubCell"/>
</dbReference>
<keyword evidence="8" id="KW-0449">Lipoprotein</keyword>
<proteinExistence type="inferred from homology"/>
<dbReference type="PROSITE" id="PS01311">
    <property type="entry name" value="LGT"/>
    <property type="match status" value="1"/>
</dbReference>
<evidence type="ECO:0000256" key="4">
    <source>
        <dbReference type="ARBA" id="ARBA00022692"/>
    </source>
</evidence>
<reference evidence="9" key="1">
    <citation type="submission" date="2017-04" db="EMBL/GenBank/DDBJ databases">
        <title>Function of individual gut microbiota members based on whole genome sequencing of pure cultures obtained from chicken caecum.</title>
        <authorList>
            <person name="Medvecky M."/>
            <person name="Cejkova D."/>
            <person name="Polansky O."/>
            <person name="Karasova D."/>
            <person name="Kubasova T."/>
            <person name="Cizek A."/>
            <person name="Rychlik I."/>
        </authorList>
    </citation>
    <scope>NUCLEOTIDE SEQUENCE [LARGE SCALE GENOMIC DNA]</scope>
    <source>
        <strain evidence="9">An180</strain>
    </source>
</reference>
<dbReference type="Proteomes" id="UP000195897">
    <property type="component" value="Unassembled WGS sequence"/>
</dbReference>
<evidence type="ECO:0000256" key="2">
    <source>
        <dbReference type="ARBA" id="ARBA00022475"/>
    </source>
</evidence>
<dbReference type="UniPathway" id="UPA00664"/>
<evidence type="ECO:0000313" key="8">
    <source>
        <dbReference type="EMBL" id="OUP52524.1"/>
    </source>
</evidence>
<evidence type="ECO:0000256" key="7">
    <source>
        <dbReference type="HAMAP-Rule" id="MF_01147"/>
    </source>
</evidence>
<keyword evidence="4 7" id="KW-0812">Transmembrane</keyword>
<keyword evidence="6 7" id="KW-0472">Membrane</keyword>
<keyword evidence="2 7" id="KW-1003">Cell membrane</keyword>
<dbReference type="NCBIfam" id="TIGR00544">
    <property type="entry name" value="lgt"/>
    <property type="match status" value="1"/>
</dbReference>
<comment type="similarity">
    <text evidence="1 7">Belongs to the Lgt family.</text>
</comment>
<feature type="transmembrane region" description="Helical" evidence="7">
    <location>
        <begin position="128"/>
        <end position="147"/>
    </location>
</feature>
<dbReference type="EC" id="2.5.1.145" evidence="7"/>
<dbReference type="InterPro" id="IPR001640">
    <property type="entry name" value="Lgt"/>
</dbReference>
<dbReference type="HAMAP" id="MF_01147">
    <property type="entry name" value="Lgt"/>
    <property type="match status" value="1"/>
</dbReference>
<name>A0A1Y4L702_9FIRM</name>
<accession>A0A1Y4L702</accession>
<dbReference type="EMBL" id="NFKK01000009">
    <property type="protein sequence ID" value="OUP52524.1"/>
    <property type="molecule type" value="Genomic_DNA"/>
</dbReference>
<comment type="function">
    <text evidence="7">Catalyzes the transfer of the diacylglyceryl group from phosphatidylglycerol to the sulfhydryl group of the N-terminal cysteine of a prolipoprotein, the first step in the formation of mature lipoproteins.</text>
</comment>
<dbReference type="AlphaFoldDB" id="A0A1Y4L702"/>
<evidence type="ECO:0000313" key="9">
    <source>
        <dbReference type="Proteomes" id="UP000195897"/>
    </source>
</evidence>
<gene>
    <name evidence="7" type="primary">lgt</name>
    <name evidence="8" type="ORF">B5F17_08555</name>
</gene>
<comment type="subcellular location">
    <subcellularLocation>
        <location evidence="7">Cell membrane</location>
        <topology evidence="7">Multi-pass membrane protein</topology>
    </subcellularLocation>
</comment>
<feature type="transmembrane region" description="Helical" evidence="7">
    <location>
        <begin position="28"/>
        <end position="47"/>
    </location>
</feature>
<evidence type="ECO:0000256" key="6">
    <source>
        <dbReference type="ARBA" id="ARBA00023136"/>
    </source>
</evidence>
<feature type="transmembrane region" description="Helical" evidence="7">
    <location>
        <begin position="240"/>
        <end position="257"/>
    </location>
</feature>
<evidence type="ECO:0000256" key="1">
    <source>
        <dbReference type="ARBA" id="ARBA00007150"/>
    </source>
</evidence>
<dbReference type="Pfam" id="PF01790">
    <property type="entry name" value="LGT"/>
    <property type="match status" value="1"/>
</dbReference>
<evidence type="ECO:0000256" key="3">
    <source>
        <dbReference type="ARBA" id="ARBA00022679"/>
    </source>
</evidence>
<keyword evidence="3 7" id="KW-0808">Transferase</keyword>
<feature type="binding site" evidence="7">
    <location>
        <position position="145"/>
    </location>
    <ligand>
        <name>a 1,2-diacyl-sn-glycero-3-phospho-(1'-sn-glycerol)</name>
        <dbReference type="ChEBI" id="CHEBI:64716"/>
    </ligand>
</feature>
<dbReference type="PANTHER" id="PTHR30589:SF0">
    <property type="entry name" value="PHOSPHATIDYLGLYCEROL--PROLIPOPROTEIN DIACYLGLYCERYL TRANSFERASE"/>
    <property type="match status" value="1"/>
</dbReference>
<evidence type="ECO:0000256" key="5">
    <source>
        <dbReference type="ARBA" id="ARBA00022989"/>
    </source>
</evidence>
<feature type="transmembrane region" description="Helical" evidence="7">
    <location>
        <begin position="176"/>
        <end position="194"/>
    </location>
</feature>
<keyword evidence="5 7" id="KW-1133">Transmembrane helix</keyword>
<feature type="transmembrane region" description="Helical" evidence="7">
    <location>
        <begin position="59"/>
        <end position="82"/>
    </location>
</feature>
<comment type="catalytic activity">
    <reaction evidence="7">
        <text>L-cysteinyl-[prolipoprotein] + a 1,2-diacyl-sn-glycero-3-phospho-(1'-sn-glycerol) = an S-1,2-diacyl-sn-glyceryl-L-cysteinyl-[prolipoprotein] + sn-glycerol 1-phosphate + H(+)</text>
        <dbReference type="Rhea" id="RHEA:56712"/>
        <dbReference type="Rhea" id="RHEA-COMP:14679"/>
        <dbReference type="Rhea" id="RHEA-COMP:14680"/>
        <dbReference type="ChEBI" id="CHEBI:15378"/>
        <dbReference type="ChEBI" id="CHEBI:29950"/>
        <dbReference type="ChEBI" id="CHEBI:57685"/>
        <dbReference type="ChEBI" id="CHEBI:64716"/>
        <dbReference type="ChEBI" id="CHEBI:140658"/>
        <dbReference type="EC" id="2.5.1.145"/>
    </reaction>
</comment>
<sequence length="288" mass="32111">MENVIAFPNLGLEVTVNRVAFNILGKDIYWYGIIIAIGFVLAIAYCSRRIDQFGFNNDMLFDALIVALPSAIVCARLYYVIWEWSYYSKHPSEIIAVWEGGLAIYGGVIGALLAVAAYGRIKRLSIPGMFDVAALGLLIGQCIGRWGNFINGEAHGTETASLFGMMVNGEGPFHPTFLYESVWNLIGFFILHLISKKCYRFRGQIFLCYLIWYGAGRAVIEGMRTDSLYVGQTDIRISQVVAIVSCIVGIVLLVMCLRQKVETLTQLANPHADTRAVRTQEQKETQNT</sequence>
<dbReference type="GO" id="GO:0042158">
    <property type="term" value="P:lipoprotein biosynthetic process"/>
    <property type="evidence" value="ECO:0007669"/>
    <property type="project" value="UniProtKB-UniRule"/>
</dbReference>
<dbReference type="GO" id="GO:0008961">
    <property type="term" value="F:phosphatidylglycerol-prolipoprotein diacylglyceryl transferase activity"/>
    <property type="evidence" value="ECO:0007669"/>
    <property type="project" value="UniProtKB-UniRule"/>
</dbReference>
<feature type="transmembrane region" description="Helical" evidence="7">
    <location>
        <begin position="201"/>
        <end position="220"/>
    </location>
</feature>